<dbReference type="Proteomes" id="UP000523079">
    <property type="component" value="Unassembled WGS sequence"/>
</dbReference>
<name>A0A7W3IQX1_9ACTN</name>
<dbReference type="Gene3D" id="3.90.1210.10">
    <property type="entry name" value="Antifreeze-like/N-acetylneuraminic acid synthase C-terminal domain"/>
    <property type="match status" value="1"/>
</dbReference>
<dbReference type="Pfam" id="PF08666">
    <property type="entry name" value="SAF"/>
    <property type="match status" value="1"/>
</dbReference>
<keyword evidence="3" id="KW-1185">Reference proteome</keyword>
<dbReference type="InterPro" id="IPR006190">
    <property type="entry name" value="SAF_AFP_Neu5Ac"/>
</dbReference>
<gene>
    <name evidence="2" type="ORF">FHX74_001206</name>
</gene>
<organism evidence="2 3">
    <name type="scientific">Microlunatus kandeliicorticis</name>
    <dbReference type="NCBI Taxonomy" id="1759536"/>
    <lineage>
        <taxon>Bacteria</taxon>
        <taxon>Bacillati</taxon>
        <taxon>Actinomycetota</taxon>
        <taxon>Actinomycetes</taxon>
        <taxon>Propionibacteriales</taxon>
        <taxon>Propionibacteriaceae</taxon>
        <taxon>Microlunatus</taxon>
    </lineage>
</organism>
<sequence>MRRSPRWIALGVVALCLGALGAFFLYNQASEAREVVAVRSTVYRGTTLTADDLTVVRVGNTAGIRTVPATELAGLVGQQATVDLMQGTLLAPGAVARTVLPETGHSVVGVKLAAGRAPTGFLQPSSPVRLIALPPSGAQPDYRDDYSGLSIDATVLSLTPTADRQSVVVDLDVASAQAGAAAALAATDRLVLVRDPER</sequence>
<evidence type="ECO:0000259" key="1">
    <source>
        <dbReference type="PROSITE" id="PS50844"/>
    </source>
</evidence>
<dbReference type="SUPFAM" id="SSF51269">
    <property type="entry name" value="AFP III-like domain"/>
    <property type="match status" value="1"/>
</dbReference>
<evidence type="ECO:0000313" key="2">
    <source>
        <dbReference type="EMBL" id="MBA8793601.1"/>
    </source>
</evidence>
<protein>
    <recommendedName>
        <fullName evidence="1">AFP-like domain-containing protein</fullName>
    </recommendedName>
</protein>
<evidence type="ECO:0000313" key="3">
    <source>
        <dbReference type="Proteomes" id="UP000523079"/>
    </source>
</evidence>
<reference evidence="2 3" key="1">
    <citation type="submission" date="2020-07" db="EMBL/GenBank/DDBJ databases">
        <title>Sequencing the genomes of 1000 actinobacteria strains.</title>
        <authorList>
            <person name="Klenk H.-P."/>
        </authorList>
    </citation>
    <scope>NUCLEOTIDE SEQUENCE [LARGE SCALE GENOMIC DNA]</scope>
    <source>
        <strain evidence="2 3">DSM 100723</strain>
    </source>
</reference>
<dbReference type="EMBL" id="JACGWT010000002">
    <property type="protein sequence ID" value="MBA8793601.1"/>
    <property type="molecule type" value="Genomic_DNA"/>
</dbReference>
<dbReference type="InterPro" id="IPR036732">
    <property type="entry name" value="AFP_Neu5c_C_sf"/>
</dbReference>
<dbReference type="AlphaFoldDB" id="A0A7W3IQX1"/>
<comment type="caution">
    <text evidence="2">The sequence shown here is derived from an EMBL/GenBank/DDBJ whole genome shotgun (WGS) entry which is preliminary data.</text>
</comment>
<dbReference type="CDD" id="cd11614">
    <property type="entry name" value="SAF_CpaB_FlgA_like"/>
    <property type="match status" value="1"/>
</dbReference>
<proteinExistence type="predicted"/>
<accession>A0A7W3IQX1</accession>
<feature type="domain" description="AFP-like" evidence="1">
    <location>
        <begin position="35"/>
        <end position="98"/>
    </location>
</feature>
<dbReference type="InterPro" id="IPR013974">
    <property type="entry name" value="SAF"/>
</dbReference>
<dbReference type="PROSITE" id="PS50844">
    <property type="entry name" value="AFP_LIKE"/>
    <property type="match status" value="1"/>
</dbReference>
<dbReference type="SMART" id="SM00858">
    <property type="entry name" value="SAF"/>
    <property type="match status" value="1"/>
</dbReference>